<evidence type="ECO:0000313" key="3">
    <source>
        <dbReference type="Proteomes" id="UP000273675"/>
    </source>
</evidence>
<accession>A0A495DLS0</accession>
<dbReference type="AlphaFoldDB" id="A0A495DLS0"/>
<feature type="transmembrane region" description="Helical" evidence="1">
    <location>
        <begin position="20"/>
        <end position="39"/>
    </location>
</feature>
<feature type="transmembrane region" description="Helical" evidence="1">
    <location>
        <begin position="60"/>
        <end position="80"/>
    </location>
</feature>
<keyword evidence="1" id="KW-0812">Transmembrane</keyword>
<dbReference type="RefSeq" id="WP_147422601.1">
    <property type="nucleotide sequence ID" value="NZ_RBIM01000001.1"/>
</dbReference>
<gene>
    <name evidence="2" type="ORF">C7435_0310</name>
</gene>
<keyword evidence="1" id="KW-1133">Transmembrane helix</keyword>
<evidence type="ECO:0000256" key="1">
    <source>
        <dbReference type="SAM" id="Phobius"/>
    </source>
</evidence>
<protein>
    <submittedName>
        <fullName evidence="2">Uncharacterized protein</fullName>
    </submittedName>
</protein>
<dbReference type="Proteomes" id="UP000273675">
    <property type="component" value="Unassembled WGS sequence"/>
</dbReference>
<keyword evidence="1" id="KW-0472">Membrane</keyword>
<name>A0A495DLS0_9PROT</name>
<organism evidence="2 3">
    <name type="scientific">Maricaulis maris</name>
    <dbReference type="NCBI Taxonomy" id="74318"/>
    <lineage>
        <taxon>Bacteria</taxon>
        <taxon>Pseudomonadati</taxon>
        <taxon>Pseudomonadota</taxon>
        <taxon>Alphaproteobacteria</taxon>
        <taxon>Maricaulales</taxon>
        <taxon>Maricaulaceae</taxon>
        <taxon>Maricaulis</taxon>
    </lineage>
</organism>
<dbReference type="EMBL" id="RBIM01000001">
    <property type="protein sequence ID" value="RKR03867.1"/>
    <property type="molecule type" value="Genomic_DNA"/>
</dbReference>
<evidence type="ECO:0000313" key="2">
    <source>
        <dbReference type="EMBL" id="RKR03867.1"/>
    </source>
</evidence>
<comment type="caution">
    <text evidence="2">The sequence shown here is derived from an EMBL/GenBank/DDBJ whole genome shotgun (WGS) entry which is preliminary data.</text>
</comment>
<sequence length="88" mass="9390">MTMRDWMKDFGDAGDPPSLVSLALFAVVFLPTIFLAGMVGPSLDMVRDVVDGLSPEMKMAGLTVFILGVMAIARIISLLVSGDEKDVS</sequence>
<reference evidence="2 3" key="1">
    <citation type="submission" date="2018-10" db="EMBL/GenBank/DDBJ databases">
        <title>Genomic Encyclopedia of Type Strains, Phase IV (KMG-IV): sequencing the most valuable type-strain genomes for metagenomic binning, comparative biology and taxonomic classification.</title>
        <authorList>
            <person name="Goeker M."/>
        </authorList>
    </citation>
    <scope>NUCLEOTIDE SEQUENCE [LARGE SCALE GENOMIC DNA]</scope>
    <source>
        <strain evidence="2 3">DSM 4734</strain>
    </source>
</reference>
<proteinExistence type="predicted"/>
<dbReference type="OrthoDB" id="7632261at2"/>